<reference evidence="8" key="1">
    <citation type="submission" date="2021-02" db="EMBL/GenBank/DDBJ databases">
        <title>First Annotated Genome of the Yellow-green Alga Tribonema minus.</title>
        <authorList>
            <person name="Mahan K.M."/>
        </authorList>
    </citation>
    <scope>NUCLEOTIDE SEQUENCE</scope>
    <source>
        <strain evidence="8">UTEX B ZZ1240</strain>
    </source>
</reference>
<dbReference type="InterPro" id="IPR050205">
    <property type="entry name" value="CDPK_Ser/Thr_kinases"/>
</dbReference>
<keyword evidence="9" id="KW-1185">Reference proteome</keyword>
<organism evidence="8 9">
    <name type="scientific">Tribonema minus</name>
    <dbReference type="NCBI Taxonomy" id="303371"/>
    <lineage>
        <taxon>Eukaryota</taxon>
        <taxon>Sar</taxon>
        <taxon>Stramenopiles</taxon>
        <taxon>Ochrophyta</taxon>
        <taxon>PX clade</taxon>
        <taxon>Xanthophyceae</taxon>
        <taxon>Tribonematales</taxon>
        <taxon>Tribonemataceae</taxon>
        <taxon>Tribonema</taxon>
    </lineage>
</organism>
<dbReference type="AlphaFoldDB" id="A0A835YSF6"/>
<evidence type="ECO:0000259" key="7">
    <source>
        <dbReference type="PROSITE" id="PS50011"/>
    </source>
</evidence>
<keyword evidence="5" id="KW-0067">ATP-binding</keyword>
<dbReference type="Pfam" id="PF00069">
    <property type="entry name" value="Pkinase"/>
    <property type="match status" value="2"/>
</dbReference>
<dbReference type="InterPro" id="IPR000719">
    <property type="entry name" value="Prot_kinase_dom"/>
</dbReference>
<evidence type="ECO:0000313" key="9">
    <source>
        <dbReference type="Proteomes" id="UP000664859"/>
    </source>
</evidence>
<protein>
    <submittedName>
        <fullName evidence="8">Kinase-like domain-containing protein</fullName>
    </submittedName>
</protein>
<feature type="compositionally biased region" description="Low complexity" evidence="6">
    <location>
        <begin position="266"/>
        <end position="276"/>
    </location>
</feature>
<dbReference type="EMBL" id="JAFCMP010000445">
    <property type="protein sequence ID" value="KAG5179818.1"/>
    <property type="molecule type" value="Genomic_DNA"/>
</dbReference>
<evidence type="ECO:0000256" key="2">
    <source>
        <dbReference type="ARBA" id="ARBA00022679"/>
    </source>
</evidence>
<keyword evidence="3" id="KW-0547">Nucleotide-binding</keyword>
<dbReference type="PANTHER" id="PTHR24349">
    <property type="entry name" value="SERINE/THREONINE-PROTEIN KINASE"/>
    <property type="match status" value="1"/>
</dbReference>
<evidence type="ECO:0000313" key="8">
    <source>
        <dbReference type="EMBL" id="KAG5179818.1"/>
    </source>
</evidence>
<feature type="domain" description="Protein kinase" evidence="7">
    <location>
        <begin position="1"/>
        <end position="198"/>
    </location>
</feature>
<evidence type="ECO:0000256" key="4">
    <source>
        <dbReference type="ARBA" id="ARBA00022777"/>
    </source>
</evidence>
<name>A0A835YSF6_9STRA</name>
<dbReference type="PROSITE" id="PS50011">
    <property type="entry name" value="PROTEIN_KINASE_DOM"/>
    <property type="match status" value="1"/>
</dbReference>
<evidence type="ECO:0000256" key="6">
    <source>
        <dbReference type="SAM" id="MobiDB-lite"/>
    </source>
</evidence>
<accession>A0A835YSF6</accession>
<dbReference type="GO" id="GO:0004674">
    <property type="term" value="F:protein serine/threonine kinase activity"/>
    <property type="evidence" value="ECO:0007669"/>
    <property type="project" value="UniProtKB-KW"/>
</dbReference>
<evidence type="ECO:0000256" key="1">
    <source>
        <dbReference type="ARBA" id="ARBA00022527"/>
    </source>
</evidence>
<dbReference type="OrthoDB" id="193931at2759"/>
<dbReference type="Gene3D" id="1.10.510.10">
    <property type="entry name" value="Transferase(Phosphotransferase) domain 1"/>
    <property type="match status" value="2"/>
</dbReference>
<dbReference type="Proteomes" id="UP000664859">
    <property type="component" value="Unassembled WGS sequence"/>
</dbReference>
<feature type="compositionally biased region" description="Pro residues" evidence="6">
    <location>
        <begin position="256"/>
        <end position="265"/>
    </location>
</feature>
<keyword evidence="2" id="KW-0808">Transferase</keyword>
<feature type="region of interest" description="Disordered" evidence="6">
    <location>
        <begin position="238"/>
        <end position="276"/>
    </location>
</feature>
<keyword evidence="1" id="KW-0723">Serine/threonine-protein kinase</keyword>
<proteinExistence type="predicted"/>
<sequence>MRAPKRLGRMHTLADEAALKHEVRLLTRLRHPHIVEMLGFYRDAKFYYIVMEVVRGGELFDRIVKKQSYSEKEARDVLRVLLGAIKYCHDQNVVHRDLKPCGTPGYVAPEVIRGSAYGTEVDMWSIGVIMFLLLGGYPPFHAENRAMVLRKVKKGEVTFHPKYWSSISPEAIALVKRFMTMDPRQRITAAQALNDPWMRMDDRFLSLHSIDLSRLASFNARRKLRSAISAVIVTNRLAKAGGTPPPRSPIAGSALPPRPPRPPAARPGGSAQRSLR</sequence>
<dbReference type="GO" id="GO:0005524">
    <property type="term" value="F:ATP binding"/>
    <property type="evidence" value="ECO:0007669"/>
    <property type="project" value="UniProtKB-KW"/>
</dbReference>
<keyword evidence="4 8" id="KW-0418">Kinase</keyword>
<dbReference type="InterPro" id="IPR011009">
    <property type="entry name" value="Kinase-like_dom_sf"/>
</dbReference>
<evidence type="ECO:0000256" key="3">
    <source>
        <dbReference type="ARBA" id="ARBA00022741"/>
    </source>
</evidence>
<evidence type="ECO:0000256" key="5">
    <source>
        <dbReference type="ARBA" id="ARBA00022840"/>
    </source>
</evidence>
<gene>
    <name evidence="8" type="ORF">JKP88DRAFT_269080</name>
</gene>
<dbReference type="SUPFAM" id="SSF56112">
    <property type="entry name" value="Protein kinase-like (PK-like)"/>
    <property type="match status" value="1"/>
</dbReference>
<comment type="caution">
    <text evidence="8">The sequence shown here is derived from an EMBL/GenBank/DDBJ whole genome shotgun (WGS) entry which is preliminary data.</text>
</comment>
<dbReference type="CDD" id="cd05117">
    <property type="entry name" value="STKc_CAMK"/>
    <property type="match status" value="1"/>
</dbReference>